<organism evidence="2 3">
    <name type="scientific">Ooceraea biroi</name>
    <name type="common">Clonal raider ant</name>
    <name type="synonym">Cerapachys biroi</name>
    <dbReference type="NCBI Taxonomy" id="2015173"/>
    <lineage>
        <taxon>Eukaryota</taxon>
        <taxon>Metazoa</taxon>
        <taxon>Ecdysozoa</taxon>
        <taxon>Arthropoda</taxon>
        <taxon>Hexapoda</taxon>
        <taxon>Insecta</taxon>
        <taxon>Pterygota</taxon>
        <taxon>Neoptera</taxon>
        <taxon>Endopterygota</taxon>
        <taxon>Hymenoptera</taxon>
        <taxon>Apocrita</taxon>
        <taxon>Aculeata</taxon>
        <taxon>Formicoidea</taxon>
        <taxon>Formicidae</taxon>
        <taxon>Dorylinae</taxon>
        <taxon>Ooceraea</taxon>
    </lineage>
</organism>
<reference evidence="2 3" key="1">
    <citation type="journal article" date="2018" name="Genome Res.">
        <title>The genomic architecture and molecular evolution of ant odorant receptors.</title>
        <authorList>
            <person name="McKenzie S.K."/>
            <person name="Kronauer D.J.C."/>
        </authorList>
    </citation>
    <scope>NUCLEOTIDE SEQUENCE [LARGE SCALE GENOMIC DNA]</scope>
    <source>
        <strain evidence="2">Clonal line C1</strain>
    </source>
</reference>
<protein>
    <submittedName>
        <fullName evidence="2">Uncharacterized protein</fullName>
    </submittedName>
</protein>
<sequence>MQRRFARRYRIRLNRNRREKAGPSSGLAGTAGAAEINRTRASVSLRRRRARTKTPEAPRAWTVTSAFARPRARSRQLHNGTVGPRSLVLLPPSFLSGGPARNVGPSVARIPRVSPLAYARALSFPLTSSPRCPTPESPSRRSKFSVVSLGSGTTTIAFVIRREEADHERVRKKKRKQRRKRTPTRHDRWQATALDRTSATRCRPRTSNRLNHPPTDSGTTYGDTTRGKTRRISSRERPTDYPRRSLSVQGPGAARLRDDAARDLPESTSDISNYIVKPVRFRGSQGPAVCGIRHLRAPCQMPARDQSIQRAESR</sequence>
<accession>A0A3L8DXM9</accession>
<dbReference type="Proteomes" id="UP000279307">
    <property type="component" value="Chromosome 3"/>
</dbReference>
<feature type="region of interest" description="Disordered" evidence="1">
    <location>
        <begin position="14"/>
        <end position="57"/>
    </location>
</feature>
<evidence type="ECO:0000313" key="3">
    <source>
        <dbReference type="Proteomes" id="UP000279307"/>
    </source>
</evidence>
<feature type="compositionally biased region" description="Basic and acidic residues" evidence="1">
    <location>
        <begin position="233"/>
        <end position="243"/>
    </location>
</feature>
<gene>
    <name evidence="2" type="ORF">DMN91_002788</name>
</gene>
<proteinExistence type="predicted"/>
<feature type="compositionally biased region" description="Basic and acidic residues" evidence="1">
    <location>
        <begin position="255"/>
        <end position="265"/>
    </location>
</feature>
<dbReference type="AlphaFoldDB" id="A0A3L8DXM9"/>
<evidence type="ECO:0000313" key="2">
    <source>
        <dbReference type="EMBL" id="RLU24699.1"/>
    </source>
</evidence>
<feature type="region of interest" description="Disordered" evidence="1">
    <location>
        <begin position="125"/>
        <end position="144"/>
    </location>
</feature>
<name>A0A3L8DXM9_OOCBI</name>
<comment type="caution">
    <text evidence="2">The sequence shown here is derived from an EMBL/GenBank/DDBJ whole genome shotgun (WGS) entry which is preliminary data.</text>
</comment>
<feature type="region of interest" description="Disordered" evidence="1">
    <location>
        <begin position="165"/>
        <end position="265"/>
    </location>
</feature>
<feature type="compositionally biased region" description="Basic residues" evidence="1">
    <location>
        <begin position="170"/>
        <end position="183"/>
    </location>
</feature>
<dbReference type="EMBL" id="QOIP01000003">
    <property type="protein sequence ID" value="RLU24699.1"/>
    <property type="molecule type" value="Genomic_DNA"/>
</dbReference>
<evidence type="ECO:0000256" key="1">
    <source>
        <dbReference type="SAM" id="MobiDB-lite"/>
    </source>
</evidence>
<feature type="compositionally biased region" description="Polar residues" evidence="1">
    <location>
        <begin position="195"/>
        <end position="223"/>
    </location>
</feature>